<organism evidence="2 3">
    <name type="scientific">Candidatus Nitrosocosmicus franklandianus</name>
    <dbReference type="NCBI Taxonomy" id="1798806"/>
    <lineage>
        <taxon>Archaea</taxon>
        <taxon>Nitrososphaerota</taxon>
        <taxon>Nitrososphaeria</taxon>
        <taxon>Nitrososphaerales</taxon>
        <taxon>Nitrososphaeraceae</taxon>
        <taxon>Candidatus Nitrosocosmicus</taxon>
    </lineage>
</organism>
<name>A0A484I5A5_9ARCH</name>
<sequence length="624" mass="69761">MNASKVVGLSFISEKLSNTQDNFWMIIRPNTLINPFDFVYVENIHDTTTVGIVKEIKRMFLDLKSLPIKQYGEILKLDVRDSKSFDTGFTVANVNVISNFPSDRKKSSDGIVHLGLKYTTLKTKPPSPPINMPIEEGKPVCFASREEVCLALGIPEMENPIPAGVITMSDNTKIPIDLDVSYLFGPDTTHVNATGISGNMKTGYLMFLLQVIHEKLQDEGVSIIMFNTKEKDLLSIDKKTEKEIFPADREILDVLDLELGPFQNVRYFLPRGRNGSPNSSYVPKNNSVTYSYELKDVYDRLDLLFSSDFMVDPRHNISAILNYIYETWPVLGENLSQDENSRRYMNWTELSVYDDYPEEVITHKSTLLKFQGIIQRFRKPASLFVDKKVTSTYLGNEIRKMKKNEVLVIDIAMLSTVEEQAFVVGDVMKTVDEMYSIGGFNPQYDRGVKNSNDDEQDQEEKILDDTLKHGGKPKYVVILLDEINRFLPQRVAASISSSGGGGGSSSNNSGGSSGLSSSTVSSSIRSTVGEELLKTLITGNSRRCILFSAQQFKSQIDAGINENTGLHVLAKLGLSELSASPYSMIDDVTKSVISKLNKGEFVLVHSAFRHPIKVTIPKPLFKRS</sequence>
<dbReference type="EMBL" id="LR216287">
    <property type="protein sequence ID" value="VFJ12919.1"/>
    <property type="molecule type" value="Genomic_DNA"/>
</dbReference>
<evidence type="ECO:0000256" key="1">
    <source>
        <dbReference type="SAM" id="MobiDB-lite"/>
    </source>
</evidence>
<dbReference type="AlphaFoldDB" id="A0A484I5A5"/>
<keyword evidence="3" id="KW-1185">Reference proteome</keyword>
<proteinExistence type="predicted"/>
<gene>
    <name evidence="2" type="ORF">NFRAN_0597</name>
</gene>
<feature type="region of interest" description="Disordered" evidence="1">
    <location>
        <begin position="497"/>
        <end position="520"/>
    </location>
</feature>
<reference evidence="2 3" key="1">
    <citation type="submission" date="2019-02" db="EMBL/GenBank/DDBJ databases">
        <authorList>
            <person name="Lehtovirta-Morley E L."/>
        </authorList>
    </citation>
    <scope>NUCLEOTIDE SEQUENCE [LARGE SCALE GENOMIC DNA]</scope>
    <source>
        <strain evidence="2">NFRAN1</strain>
    </source>
</reference>
<evidence type="ECO:0008006" key="4">
    <source>
        <dbReference type="Google" id="ProtNLM"/>
    </source>
</evidence>
<evidence type="ECO:0000313" key="2">
    <source>
        <dbReference type="EMBL" id="VFJ12919.1"/>
    </source>
</evidence>
<dbReference type="OrthoDB" id="10442at2157"/>
<accession>A0A484I5A5</accession>
<dbReference type="GeneID" id="39420109"/>
<dbReference type="Proteomes" id="UP000294299">
    <property type="component" value="Chromosome NFRAN"/>
</dbReference>
<dbReference type="RefSeq" id="WP_134482928.1">
    <property type="nucleotide sequence ID" value="NZ_LR216287.1"/>
</dbReference>
<feature type="compositionally biased region" description="Low complexity" evidence="1">
    <location>
        <begin position="505"/>
        <end position="520"/>
    </location>
</feature>
<evidence type="ECO:0000313" key="3">
    <source>
        <dbReference type="Proteomes" id="UP000294299"/>
    </source>
</evidence>
<protein>
    <recommendedName>
        <fullName evidence="4">AAA-like domain protein</fullName>
    </recommendedName>
</protein>
<dbReference type="KEGG" id="nfn:NFRAN_0597"/>